<gene>
    <name evidence="2" type="ORF">B0H17DRAFT_323390</name>
</gene>
<organism evidence="2 3">
    <name type="scientific">Mycena rosella</name>
    <name type="common">Pink bonnet</name>
    <name type="synonym">Agaricus rosellus</name>
    <dbReference type="NCBI Taxonomy" id="1033263"/>
    <lineage>
        <taxon>Eukaryota</taxon>
        <taxon>Fungi</taxon>
        <taxon>Dikarya</taxon>
        <taxon>Basidiomycota</taxon>
        <taxon>Agaricomycotina</taxon>
        <taxon>Agaricomycetes</taxon>
        <taxon>Agaricomycetidae</taxon>
        <taxon>Agaricales</taxon>
        <taxon>Marasmiineae</taxon>
        <taxon>Mycenaceae</taxon>
        <taxon>Mycena</taxon>
    </lineage>
</organism>
<evidence type="ECO:0000313" key="3">
    <source>
        <dbReference type="Proteomes" id="UP001221757"/>
    </source>
</evidence>
<feature type="region of interest" description="Disordered" evidence="1">
    <location>
        <begin position="135"/>
        <end position="171"/>
    </location>
</feature>
<feature type="compositionally biased region" description="Low complexity" evidence="1">
    <location>
        <begin position="31"/>
        <end position="69"/>
    </location>
</feature>
<feature type="region of interest" description="Disordered" evidence="1">
    <location>
        <begin position="1"/>
        <end position="98"/>
    </location>
</feature>
<protein>
    <submittedName>
        <fullName evidence="2">Uncharacterized protein</fullName>
    </submittedName>
</protein>
<sequence>MSYYAGQQGGQYPDEYSAPSTPRDPSYPQWEQQPQQESQHSQEHLQQPLEHSQQSQQGLEQPQQQHHQPLPLPPPSQPSMYLEDPQHLVPSQIPQRGTHDLTPIRLLPVVGQPPTRSPPVEIKPVMLQVDTAVRSTAHAGPSTRPASRARPHQYHPYAPRPSSASGNTRREFEAPPHVRFASQTNTPQAHPGSAMHSPAARQTTFTSPMRCATRFPVHLPRFTARLVSTDRRRARRRLLYRRRPLPHRPRALSHRLCR</sequence>
<evidence type="ECO:0000313" key="2">
    <source>
        <dbReference type="EMBL" id="KAJ7698557.1"/>
    </source>
</evidence>
<evidence type="ECO:0000256" key="1">
    <source>
        <dbReference type="SAM" id="MobiDB-lite"/>
    </source>
</evidence>
<comment type="caution">
    <text evidence="2">The sequence shown here is derived from an EMBL/GenBank/DDBJ whole genome shotgun (WGS) entry which is preliminary data.</text>
</comment>
<accession>A0AAD7DS86</accession>
<keyword evidence="3" id="KW-1185">Reference proteome</keyword>
<reference evidence="2" key="1">
    <citation type="submission" date="2023-03" db="EMBL/GenBank/DDBJ databases">
        <title>Massive genome expansion in bonnet fungi (Mycena s.s.) driven by repeated elements and novel gene families across ecological guilds.</title>
        <authorList>
            <consortium name="Lawrence Berkeley National Laboratory"/>
            <person name="Harder C.B."/>
            <person name="Miyauchi S."/>
            <person name="Viragh M."/>
            <person name="Kuo A."/>
            <person name="Thoen E."/>
            <person name="Andreopoulos B."/>
            <person name="Lu D."/>
            <person name="Skrede I."/>
            <person name="Drula E."/>
            <person name="Henrissat B."/>
            <person name="Morin E."/>
            <person name="Kohler A."/>
            <person name="Barry K."/>
            <person name="LaButti K."/>
            <person name="Morin E."/>
            <person name="Salamov A."/>
            <person name="Lipzen A."/>
            <person name="Mereny Z."/>
            <person name="Hegedus B."/>
            <person name="Baldrian P."/>
            <person name="Stursova M."/>
            <person name="Weitz H."/>
            <person name="Taylor A."/>
            <person name="Grigoriev I.V."/>
            <person name="Nagy L.G."/>
            <person name="Martin F."/>
            <person name="Kauserud H."/>
        </authorList>
    </citation>
    <scope>NUCLEOTIDE SEQUENCE</scope>
    <source>
        <strain evidence="2">CBHHK067</strain>
    </source>
</reference>
<proteinExistence type="predicted"/>
<name>A0AAD7DS86_MYCRO</name>
<dbReference type="EMBL" id="JARKIE010000025">
    <property type="protein sequence ID" value="KAJ7698557.1"/>
    <property type="molecule type" value="Genomic_DNA"/>
</dbReference>
<dbReference type="Proteomes" id="UP001221757">
    <property type="component" value="Unassembled WGS sequence"/>
</dbReference>
<dbReference type="AlphaFoldDB" id="A0AAD7DS86"/>